<dbReference type="InterPro" id="IPR008984">
    <property type="entry name" value="SMAD_FHA_dom_sf"/>
</dbReference>
<organism evidence="4 5">
    <name type="scientific">Atopobium deltae</name>
    <dbReference type="NCBI Taxonomy" id="1393034"/>
    <lineage>
        <taxon>Bacteria</taxon>
        <taxon>Bacillati</taxon>
        <taxon>Actinomycetota</taxon>
        <taxon>Coriobacteriia</taxon>
        <taxon>Coriobacteriales</taxon>
        <taxon>Atopobiaceae</taxon>
        <taxon>Atopobium</taxon>
    </lineage>
</organism>
<reference evidence="5" key="1">
    <citation type="submission" date="2016-01" db="EMBL/GenBank/DDBJ databases">
        <authorList>
            <person name="Mitreva M."/>
            <person name="Pepin K.H."/>
            <person name="Mihindukulasuriya K.A."/>
            <person name="Fulton R."/>
            <person name="Fronick C."/>
            <person name="O'Laughlin M."/>
            <person name="Miner T."/>
            <person name="Herter B."/>
            <person name="Rosa B.A."/>
            <person name="Cordes M."/>
            <person name="Tomlinson C."/>
            <person name="Wollam A."/>
            <person name="Palsikar V.B."/>
            <person name="Mardis E.R."/>
            <person name="Wilson R.K."/>
        </authorList>
    </citation>
    <scope>NUCLEOTIDE SEQUENCE [LARGE SCALE GENOMIC DNA]</scope>
    <source>
        <strain evidence="5">DNF00019</strain>
    </source>
</reference>
<dbReference type="Gene3D" id="2.60.200.20">
    <property type="match status" value="1"/>
</dbReference>
<dbReference type="InterPro" id="IPR050923">
    <property type="entry name" value="Cell_Proc_Reg/RNA_Proc"/>
</dbReference>
<dbReference type="InterPro" id="IPR042287">
    <property type="entry name" value="FhaA_N_sf"/>
</dbReference>
<dbReference type="SUPFAM" id="SSF49879">
    <property type="entry name" value="SMAD/FHA domain"/>
    <property type="match status" value="1"/>
</dbReference>
<dbReference type="Pfam" id="PF00498">
    <property type="entry name" value="FHA"/>
    <property type="match status" value="1"/>
</dbReference>
<evidence type="ECO:0000256" key="1">
    <source>
        <dbReference type="ARBA" id="ARBA00022553"/>
    </source>
</evidence>
<dbReference type="PANTHER" id="PTHR23308">
    <property type="entry name" value="NUCLEAR INHIBITOR OF PROTEIN PHOSPHATASE-1"/>
    <property type="match status" value="1"/>
</dbReference>
<feature type="region of interest" description="Disordered" evidence="2">
    <location>
        <begin position="137"/>
        <end position="175"/>
    </location>
</feature>
<dbReference type="EMBL" id="LSCR01000005">
    <property type="protein sequence ID" value="KXB35315.1"/>
    <property type="molecule type" value="Genomic_DNA"/>
</dbReference>
<dbReference type="SMART" id="SM00240">
    <property type="entry name" value="FHA"/>
    <property type="match status" value="1"/>
</dbReference>
<dbReference type="OrthoDB" id="151099at2"/>
<evidence type="ECO:0000313" key="5">
    <source>
        <dbReference type="Proteomes" id="UP000070675"/>
    </source>
</evidence>
<dbReference type="Gene3D" id="3.30.2320.60">
    <property type="entry name" value="FhaA, phosphopeptide-binding domain (DUF3662)"/>
    <property type="match status" value="1"/>
</dbReference>
<sequence>MNVLNTFEARVAGIFGATQQGQVPPFSFKKLAKKALRELKNETLVIDGIDTAPALFTILIASDDDQQMRMLYEEISFELSQLIEAHCIQKNVALVGKPLIRFMVDPSLRRGKFAVFTENIDAAALERLRTEEQVFLQGGSSAMRRGRGTRDGRANRTSRGSLGGREVRGVGSAGAPMPVNAGVPAPLPGDSAIGLDVLPASETNNPVVLGAPGVGAPGVAMGAAAVAHNAANVLSDANAALNNAPLNDAGVGVAAAGVAANMSVSPAFPEVPQPQQAQQLPQNHTVRRDTPAAHRPHRGPAPAAVPQALLINRLSGKTYVIQSPGATIGRESASAMIVLPDPNVSRSHAQIRYEAGAWHMRDLNSTNGTQVNDVDINECILRSGDFITFGVTTLEFREDA</sequence>
<proteinExistence type="predicted"/>
<dbReference type="PATRIC" id="fig|1393034.3.peg.385"/>
<protein>
    <submittedName>
        <fullName evidence="4">FHA domain protein</fullName>
    </submittedName>
</protein>
<dbReference type="InterPro" id="IPR022128">
    <property type="entry name" value="FhaA_N"/>
</dbReference>
<dbReference type="Proteomes" id="UP000070675">
    <property type="component" value="Unassembled WGS sequence"/>
</dbReference>
<comment type="caution">
    <text evidence="4">The sequence shown here is derived from an EMBL/GenBank/DDBJ whole genome shotgun (WGS) entry which is preliminary data.</text>
</comment>
<feature type="compositionally biased region" description="Low complexity" evidence="2">
    <location>
        <begin position="269"/>
        <end position="282"/>
    </location>
</feature>
<accession>A0A133XWI5</accession>
<gene>
    <name evidence="4" type="ORF">HMPREF3192_00399</name>
</gene>
<name>A0A133XWI5_9ACTN</name>
<dbReference type="AlphaFoldDB" id="A0A133XWI5"/>
<evidence type="ECO:0000313" key="4">
    <source>
        <dbReference type="EMBL" id="KXB35315.1"/>
    </source>
</evidence>
<evidence type="ECO:0000256" key="2">
    <source>
        <dbReference type="SAM" id="MobiDB-lite"/>
    </source>
</evidence>
<dbReference type="STRING" id="1393034.HMPREF3192_00399"/>
<dbReference type="CDD" id="cd00060">
    <property type="entry name" value="FHA"/>
    <property type="match status" value="1"/>
</dbReference>
<dbReference type="Pfam" id="PF12401">
    <property type="entry name" value="FhaA_N"/>
    <property type="match status" value="1"/>
</dbReference>
<evidence type="ECO:0000259" key="3">
    <source>
        <dbReference type="PROSITE" id="PS50006"/>
    </source>
</evidence>
<dbReference type="InterPro" id="IPR000253">
    <property type="entry name" value="FHA_dom"/>
</dbReference>
<dbReference type="PROSITE" id="PS50006">
    <property type="entry name" value="FHA_DOMAIN"/>
    <property type="match status" value="1"/>
</dbReference>
<keyword evidence="5" id="KW-1185">Reference proteome</keyword>
<keyword evidence="1" id="KW-0597">Phosphoprotein</keyword>
<feature type="domain" description="FHA" evidence="3">
    <location>
        <begin position="326"/>
        <end position="376"/>
    </location>
</feature>
<dbReference type="RefSeq" id="WP_066304800.1">
    <property type="nucleotide sequence ID" value="NZ_KQ959486.1"/>
</dbReference>
<feature type="region of interest" description="Disordered" evidence="2">
    <location>
        <begin position="269"/>
        <end position="302"/>
    </location>
</feature>